<comment type="caution">
    <text evidence="4">The sequence shown here is derived from an EMBL/GenBank/DDBJ whole genome shotgun (WGS) entry which is preliminary data.</text>
</comment>
<dbReference type="InterPro" id="IPR002110">
    <property type="entry name" value="Ankyrin_rpt"/>
</dbReference>
<keyword evidence="3" id="KW-0472">Membrane</keyword>
<evidence type="ECO:0000256" key="1">
    <source>
        <dbReference type="PROSITE-ProRule" id="PRU00023"/>
    </source>
</evidence>
<feature type="repeat" description="ANK" evidence="1">
    <location>
        <begin position="4"/>
        <end position="36"/>
    </location>
</feature>
<dbReference type="VEuPathDB" id="FungiDB:AeMF1_012950"/>
<proteinExistence type="predicted"/>
<sequence>MVQSGYSPLHEASYSGHFLVVEELVAHGAVPNLAGEVLVHGAVLCFGLLLSAFVLRTPPPNYVVGGRNPHGIKVTDPPKQSLTSHIGLSTDSAERVSAVLGDIQQDNYVSVFDYREQELGEAEILYHNKIKNLCIRECAFSVDFAFLYLVFMAACAPGTILLSRVYSIGGDVYIDDTAHKRPQQQQHGTVSGHRVVPRSTGCG</sequence>
<keyword evidence="5" id="KW-1185">Reference proteome</keyword>
<keyword evidence="3" id="KW-0812">Transmembrane</keyword>
<evidence type="ECO:0000313" key="5">
    <source>
        <dbReference type="Proteomes" id="UP000481153"/>
    </source>
</evidence>
<dbReference type="EMBL" id="VJMJ01000248">
    <property type="protein sequence ID" value="KAF0725212.1"/>
    <property type="molecule type" value="Genomic_DNA"/>
</dbReference>
<dbReference type="Pfam" id="PF00023">
    <property type="entry name" value="Ank"/>
    <property type="match status" value="1"/>
</dbReference>
<dbReference type="Proteomes" id="UP000481153">
    <property type="component" value="Unassembled WGS sequence"/>
</dbReference>
<organism evidence="4 5">
    <name type="scientific">Aphanomyces euteiches</name>
    <dbReference type="NCBI Taxonomy" id="100861"/>
    <lineage>
        <taxon>Eukaryota</taxon>
        <taxon>Sar</taxon>
        <taxon>Stramenopiles</taxon>
        <taxon>Oomycota</taxon>
        <taxon>Saprolegniomycetes</taxon>
        <taxon>Saprolegniales</taxon>
        <taxon>Verrucalvaceae</taxon>
        <taxon>Aphanomyces</taxon>
    </lineage>
</organism>
<keyword evidence="1" id="KW-0040">ANK repeat</keyword>
<dbReference type="PROSITE" id="PS50088">
    <property type="entry name" value="ANK_REPEAT"/>
    <property type="match status" value="1"/>
</dbReference>
<dbReference type="AlphaFoldDB" id="A0A6G0WFN5"/>
<feature type="transmembrane region" description="Helical" evidence="3">
    <location>
        <begin position="37"/>
        <end position="55"/>
    </location>
</feature>
<feature type="region of interest" description="Disordered" evidence="2">
    <location>
        <begin position="180"/>
        <end position="203"/>
    </location>
</feature>
<evidence type="ECO:0000256" key="3">
    <source>
        <dbReference type="SAM" id="Phobius"/>
    </source>
</evidence>
<keyword evidence="3" id="KW-1133">Transmembrane helix</keyword>
<dbReference type="SUPFAM" id="SSF48403">
    <property type="entry name" value="Ankyrin repeat"/>
    <property type="match status" value="1"/>
</dbReference>
<evidence type="ECO:0000256" key="2">
    <source>
        <dbReference type="SAM" id="MobiDB-lite"/>
    </source>
</evidence>
<dbReference type="InterPro" id="IPR036770">
    <property type="entry name" value="Ankyrin_rpt-contain_sf"/>
</dbReference>
<dbReference type="PROSITE" id="PS50297">
    <property type="entry name" value="ANK_REP_REGION"/>
    <property type="match status" value="1"/>
</dbReference>
<feature type="transmembrane region" description="Helical" evidence="3">
    <location>
        <begin position="145"/>
        <end position="166"/>
    </location>
</feature>
<dbReference type="SMART" id="SM00248">
    <property type="entry name" value="ANK"/>
    <property type="match status" value="1"/>
</dbReference>
<reference evidence="4 5" key="1">
    <citation type="submission" date="2019-07" db="EMBL/GenBank/DDBJ databases">
        <title>Genomics analysis of Aphanomyces spp. identifies a new class of oomycete effector associated with host adaptation.</title>
        <authorList>
            <person name="Gaulin E."/>
        </authorList>
    </citation>
    <scope>NUCLEOTIDE SEQUENCE [LARGE SCALE GENOMIC DNA]</scope>
    <source>
        <strain evidence="4 5">ATCC 201684</strain>
    </source>
</reference>
<accession>A0A6G0WFN5</accession>
<gene>
    <name evidence="4" type="ORF">Ae201684_016297</name>
</gene>
<evidence type="ECO:0000313" key="4">
    <source>
        <dbReference type="EMBL" id="KAF0725212.1"/>
    </source>
</evidence>
<name>A0A6G0WFN5_9STRA</name>
<protein>
    <submittedName>
        <fullName evidence="4">Uncharacterized protein</fullName>
    </submittedName>
</protein>